<protein>
    <recommendedName>
        <fullName evidence="15">Aquaporin</fullName>
    </recommendedName>
</protein>
<dbReference type="OrthoDB" id="3222at2759"/>
<dbReference type="FunFam" id="1.20.1080.10:FF:000024">
    <property type="entry name" value="MIP aquaporin (Eurofung)"/>
    <property type="match status" value="1"/>
</dbReference>
<feature type="transmembrane region" description="Helical" evidence="12">
    <location>
        <begin position="94"/>
        <end position="118"/>
    </location>
</feature>
<dbReference type="SUPFAM" id="SSF81338">
    <property type="entry name" value="Aquaporin-like"/>
    <property type="match status" value="1"/>
</dbReference>
<accession>A0A9N9PXA3</accession>
<gene>
    <name evidence="13" type="ORF">HYALB_00005416</name>
</gene>
<feature type="compositionally biased region" description="Low complexity" evidence="11">
    <location>
        <begin position="391"/>
        <end position="428"/>
    </location>
</feature>
<dbReference type="Gene3D" id="1.20.1080.10">
    <property type="entry name" value="Glycerol uptake facilitator protein"/>
    <property type="match status" value="1"/>
</dbReference>
<evidence type="ECO:0000256" key="2">
    <source>
        <dbReference type="ARBA" id="ARBA00006175"/>
    </source>
</evidence>
<dbReference type="Proteomes" id="UP000701801">
    <property type="component" value="Unassembled WGS sequence"/>
</dbReference>
<dbReference type="GO" id="GO:0005886">
    <property type="term" value="C:plasma membrane"/>
    <property type="evidence" value="ECO:0007669"/>
    <property type="project" value="TreeGrafter"/>
</dbReference>
<feature type="transmembrane region" description="Helical" evidence="12">
    <location>
        <begin position="54"/>
        <end position="74"/>
    </location>
</feature>
<proteinExistence type="inferred from homology"/>
<feature type="transmembrane region" description="Helical" evidence="12">
    <location>
        <begin position="138"/>
        <end position="159"/>
    </location>
</feature>
<keyword evidence="7 12" id="KW-0472">Membrane</keyword>
<feature type="transmembrane region" description="Helical" evidence="12">
    <location>
        <begin position="179"/>
        <end position="198"/>
    </location>
</feature>
<evidence type="ECO:0000256" key="7">
    <source>
        <dbReference type="ARBA" id="ARBA00023136"/>
    </source>
</evidence>
<dbReference type="PANTHER" id="PTHR19139">
    <property type="entry name" value="AQUAPORIN TRANSPORTER"/>
    <property type="match status" value="1"/>
</dbReference>
<feature type="transmembrane region" description="Helical" evidence="12">
    <location>
        <begin position="205"/>
        <end position="230"/>
    </location>
</feature>
<dbReference type="InterPro" id="IPR000425">
    <property type="entry name" value="MIP"/>
</dbReference>
<evidence type="ECO:0000313" key="14">
    <source>
        <dbReference type="Proteomes" id="UP000701801"/>
    </source>
</evidence>
<evidence type="ECO:0000256" key="3">
    <source>
        <dbReference type="ARBA" id="ARBA00022448"/>
    </source>
</evidence>
<organism evidence="13 14">
    <name type="scientific">Hymenoscyphus albidus</name>
    <dbReference type="NCBI Taxonomy" id="595503"/>
    <lineage>
        <taxon>Eukaryota</taxon>
        <taxon>Fungi</taxon>
        <taxon>Dikarya</taxon>
        <taxon>Ascomycota</taxon>
        <taxon>Pezizomycotina</taxon>
        <taxon>Leotiomycetes</taxon>
        <taxon>Helotiales</taxon>
        <taxon>Helotiaceae</taxon>
        <taxon>Hymenoscyphus</taxon>
    </lineage>
</organism>
<dbReference type="InterPro" id="IPR034294">
    <property type="entry name" value="Aquaporin_transptr"/>
</dbReference>
<keyword evidence="8" id="KW-0325">Glycoprotein</keyword>
<evidence type="ECO:0000256" key="5">
    <source>
        <dbReference type="ARBA" id="ARBA00022737"/>
    </source>
</evidence>
<comment type="catalytic activity">
    <reaction evidence="9">
        <text>H2O(in) = H2O(out)</text>
        <dbReference type="Rhea" id="RHEA:29667"/>
        <dbReference type="ChEBI" id="CHEBI:15377"/>
    </reaction>
</comment>
<comment type="caution">
    <text evidence="13">The sequence shown here is derived from an EMBL/GenBank/DDBJ whole genome shotgun (WGS) entry which is preliminary data.</text>
</comment>
<keyword evidence="4 10" id="KW-0812">Transmembrane</keyword>
<dbReference type="InterPro" id="IPR023271">
    <property type="entry name" value="Aquaporin-like"/>
</dbReference>
<evidence type="ECO:0000313" key="13">
    <source>
        <dbReference type="EMBL" id="CAG8971520.1"/>
    </source>
</evidence>
<feature type="compositionally biased region" description="Polar residues" evidence="11">
    <location>
        <begin position="452"/>
        <end position="470"/>
    </location>
</feature>
<evidence type="ECO:0000256" key="4">
    <source>
        <dbReference type="ARBA" id="ARBA00022692"/>
    </source>
</evidence>
<evidence type="ECO:0000256" key="9">
    <source>
        <dbReference type="ARBA" id="ARBA00034651"/>
    </source>
</evidence>
<dbReference type="GO" id="GO:0015250">
    <property type="term" value="F:water channel activity"/>
    <property type="evidence" value="ECO:0007669"/>
    <property type="project" value="TreeGrafter"/>
</dbReference>
<dbReference type="PRINTS" id="PR00783">
    <property type="entry name" value="MINTRINSICP"/>
</dbReference>
<feature type="compositionally biased region" description="Polar residues" evidence="11">
    <location>
        <begin position="375"/>
        <end position="388"/>
    </location>
</feature>
<reference evidence="13" key="1">
    <citation type="submission" date="2021-07" db="EMBL/GenBank/DDBJ databases">
        <authorList>
            <person name="Durling M."/>
        </authorList>
    </citation>
    <scope>NUCLEOTIDE SEQUENCE</scope>
</reference>
<evidence type="ECO:0000256" key="6">
    <source>
        <dbReference type="ARBA" id="ARBA00022989"/>
    </source>
</evidence>
<dbReference type="PANTHER" id="PTHR19139:SF199">
    <property type="entry name" value="MIP17260P"/>
    <property type="match status" value="1"/>
</dbReference>
<evidence type="ECO:0000256" key="10">
    <source>
        <dbReference type="RuleBase" id="RU000477"/>
    </source>
</evidence>
<evidence type="ECO:0000256" key="11">
    <source>
        <dbReference type="SAM" id="MobiDB-lite"/>
    </source>
</evidence>
<comment type="similarity">
    <text evidence="2 10">Belongs to the MIP/aquaporin (TC 1.A.8) family.</text>
</comment>
<evidence type="ECO:0000256" key="1">
    <source>
        <dbReference type="ARBA" id="ARBA00004141"/>
    </source>
</evidence>
<dbReference type="EMBL" id="CAJVRM010000021">
    <property type="protein sequence ID" value="CAG8971520.1"/>
    <property type="molecule type" value="Genomic_DNA"/>
</dbReference>
<name>A0A9N9PXA3_9HELO</name>
<evidence type="ECO:0008006" key="15">
    <source>
        <dbReference type="Google" id="ProtNLM"/>
    </source>
</evidence>
<evidence type="ECO:0000256" key="8">
    <source>
        <dbReference type="ARBA" id="ARBA00023180"/>
    </source>
</evidence>
<sequence length="470" mass="50252">MNINEPRKGGGFVLPFVNTGERNRPSSMKSNRIPFLRWVPDDARNHFVATSAEYTGTTLFLLFAFSGTQVALLASPPSSENTAGAQSNPSQLMYIALSFGFSLAVNAWVFFRICGGLFNPAVTLGMCLVGALPYTRGVFLVVAQLLGGITAAAICSAMFPGPLTVRTSLGGGTSIAQGLFIEMFLTAELVFTIFMLAAEKHKGTFIAPIGIGLSLFIAELTGVYFTGGSVNPARSFGPSVVERSFQTYHWIYWVGPILGSLLASGFYKFIKRLEYETANPGQDHDHLDSLRSRVAFTSVDYSMEEGTAKEMANGRIGTPREYGSGHRPYSNSPAPPHPNDQFTGLRDGGMHATDIVQPRRASTSAASSHTLDGIASNTSTLHNNTTIFDISPASSSSPGSPKAQKPGSDGSKETGNTTGPTTTNGAAAIRKSSMKPGSHGIQEPGQERSVKETTYNNRNMINSPRDSVFF</sequence>
<evidence type="ECO:0000256" key="12">
    <source>
        <dbReference type="SAM" id="Phobius"/>
    </source>
</evidence>
<keyword evidence="3 10" id="KW-0813">Transport</keyword>
<dbReference type="AlphaFoldDB" id="A0A9N9PXA3"/>
<dbReference type="Pfam" id="PF00230">
    <property type="entry name" value="MIP"/>
    <property type="match status" value="1"/>
</dbReference>
<feature type="region of interest" description="Disordered" evidence="11">
    <location>
        <begin position="307"/>
        <end position="470"/>
    </location>
</feature>
<feature type="transmembrane region" description="Helical" evidence="12">
    <location>
        <begin position="250"/>
        <end position="270"/>
    </location>
</feature>
<keyword evidence="5" id="KW-0677">Repeat</keyword>
<keyword evidence="14" id="KW-1185">Reference proteome</keyword>
<keyword evidence="6 12" id="KW-1133">Transmembrane helix</keyword>
<comment type="subcellular location">
    <subcellularLocation>
        <location evidence="1">Membrane</location>
        <topology evidence="1">Multi-pass membrane protein</topology>
    </subcellularLocation>
</comment>